<dbReference type="PANTHER" id="PTHR45721:SF11">
    <property type="entry name" value="LAMIN DM0-RELATED"/>
    <property type="match status" value="1"/>
</dbReference>
<dbReference type="AlphaFoldDB" id="A0A0N4UFG3"/>
<dbReference type="SUPFAM" id="SSF74853">
    <property type="entry name" value="Lamin A/C globular tail domain"/>
    <property type="match status" value="1"/>
</dbReference>
<dbReference type="GO" id="GO:0005882">
    <property type="term" value="C:intermediate filament"/>
    <property type="evidence" value="ECO:0007669"/>
    <property type="project" value="UniProtKB-KW"/>
</dbReference>
<accession>A0A0N4UFG3</accession>
<evidence type="ECO:0000256" key="3">
    <source>
        <dbReference type="ARBA" id="ARBA00023054"/>
    </source>
</evidence>
<dbReference type="GO" id="GO:0051664">
    <property type="term" value="P:nuclear pore localization"/>
    <property type="evidence" value="ECO:0007669"/>
    <property type="project" value="TreeGrafter"/>
</dbReference>
<dbReference type="GO" id="GO:0005652">
    <property type="term" value="C:nuclear lamina"/>
    <property type="evidence" value="ECO:0007669"/>
    <property type="project" value="TreeGrafter"/>
</dbReference>
<comment type="subcellular location">
    <subcellularLocation>
        <location evidence="1">Nucleus</location>
    </subcellularLocation>
</comment>
<dbReference type="WBParaSite" id="DME_0000617301-mRNA-1">
    <property type="protein sequence ID" value="DME_0000617301-mRNA-1"/>
    <property type="gene ID" value="DME_0000617301"/>
</dbReference>
<feature type="coiled-coil region" evidence="5">
    <location>
        <begin position="289"/>
        <end position="397"/>
    </location>
</feature>
<dbReference type="InterPro" id="IPR036415">
    <property type="entry name" value="Lamin_tail_dom_sf"/>
</dbReference>
<organism evidence="10 12">
    <name type="scientific">Dracunculus medinensis</name>
    <name type="common">Guinea worm</name>
    <dbReference type="NCBI Taxonomy" id="318479"/>
    <lineage>
        <taxon>Eukaryota</taxon>
        <taxon>Metazoa</taxon>
        <taxon>Ecdysozoa</taxon>
        <taxon>Nematoda</taxon>
        <taxon>Chromadorea</taxon>
        <taxon>Rhabditida</taxon>
        <taxon>Spirurina</taxon>
        <taxon>Dracunculoidea</taxon>
        <taxon>Dracunculidae</taxon>
        <taxon>Dracunculus</taxon>
    </lineage>
</organism>
<gene>
    <name evidence="9" type="ORF">DME_LOCUS1070</name>
</gene>
<dbReference type="STRING" id="318479.A0A0N4UFG3"/>
<keyword evidence="3 5" id="KW-0175">Coiled coil</keyword>
<keyword evidence="11" id="KW-1185">Reference proteome</keyword>
<feature type="domain" description="IF rod" evidence="8">
    <location>
        <begin position="60"/>
        <end position="412"/>
    </location>
</feature>
<dbReference type="Gene3D" id="2.60.40.1260">
    <property type="entry name" value="Lamin Tail domain"/>
    <property type="match status" value="1"/>
</dbReference>
<keyword evidence="4" id="KW-0539">Nucleus</keyword>
<proteinExistence type="predicted"/>
<dbReference type="PROSITE" id="PS51842">
    <property type="entry name" value="IF_ROD_2"/>
    <property type="match status" value="1"/>
</dbReference>
<dbReference type="Gene3D" id="1.20.5.1160">
    <property type="entry name" value="Vasodilator-stimulated phosphoprotein"/>
    <property type="match status" value="1"/>
</dbReference>
<dbReference type="SUPFAM" id="SSF90257">
    <property type="entry name" value="Myosin rod fragments"/>
    <property type="match status" value="1"/>
</dbReference>
<dbReference type="GO" id="GO:0006998">
    <property type="term" value="P:nuclear envelope organization"/>
    <property type="evidence" value="ECO:0007669"/>
    <property type="project" value="TreeGrafter"/>
</dbReference>
<dbReference type="EMBL" id="UYYG01000013">
    <property type="protein sequence ID" value="VDN51097.1"/>
    <property type="molecule type" value="Genomic_DNA"/>
</dbReference>
<dbReference type="GO" id="GO:0005200">
    <property type="term" value="F:structural constituent of cytoskeleton"/>
    <property type="evidence" value="ECO:0007669"/>
    <property type="project" value="TreeGrafter"/>
</dbReference>
<dbReference type="GO" id="GO:0007097">
    <property type="term" value="P:nuclear migration"/>
    <property type="evidence" value="ECO:0007669"/>
    <property type="project" value="TreeGrafter"/>
</dbReference>
<feature type="domain" description="LTD" evidence="7">
    <location>
        <begin position="438"/>
        <end position="568"/>
    </location>
</feature>
<dbReference type="SMART" id="SM01391">
    <property type="entry name" value="Filament"/>
    <property type="match status" value="1"/>
</dbReference>
<dbReference type="OrthoDB" id="102442at2759"/>
<dbReference type="GO" id="GO:0090435">
    <property type="term" value="P:protein localization to nuclear envelope"/>
    <property type="evidence" value="ECO:0007669"/>
    <property type="project" value="TreeGrafter"/>
</dbReference>
<evidence type="ECO:0000256" key="5">
    <source>
        <dbReference type="SAM" id="Coils"/>
    </source>
</evidence>
<evidence type="ECO:0000256" key="2">
    <source>
        <dbReference type="ARBA" id="ARBA00022754"/>
    </source>
</evidence>
<dbReference type="Gene3D" id="1.20.5.170">
    <property type="match status" value="1"/>
</dbReference>
<dbReference type="GO" id="GO:0031507">
    <property type="term" value="P:heterochromatin formation"/>
    <property type="evidence" value="ECO:0007669"/>
    <property type="project" value="TreeGrafter"/>
</dbReference>
<sequence>MSKQKHRSSARSMGATSTSSSATHSEYPLMVDTGMEDIESFSYSSSIATLSPNRRTRQLEKETLSNLNDRLAVYIDRVRQLELENERLNVRINETEVVEKKERNDLVSRYEIKIKELRDLLDDTLKEKTRISMDSKAAIAERDNMRAKIAKLEKDFKNAEKAQMNCENLIQDLQARINSAENMRRHLEDENKSFLTENADLKRQLEVLRKQIEDEALANTALANQNQSLKEDYEFLKKTYEGQLQEIHRKRQVEMTTTAREIERTYESRLQEQLQAMRAEFDGRLNRNRRDIDETYKNKMNEANEARQQATNAREEAARLRLRIHDMEKSTSNFEEKIDGLNKKIADLENQLRYARDDCDVRLQQRDSRIAELQQEIDRLLNEYQDLFDLKVQLDTELKAYQNLLNISSQSSPGIRTSFSDISTRRGIKRKRFAASDDSLYFRNTAKTFKTTANSDCDIEIESHDVNGKFIKLTNKGDEIVSIGQWAIKSIANDRETVYKFHSRQSLKPGDSITVWSADSGEKHAPPSQLVMKNQQWPSGDRVRTSLVDSEGMEMATRESVAEFQYGQFASEDGQDPDQRCSLM</sequence>
<feature type="compositionally biased region" description="Low complexity" evidence="6">
    <location>
        <begin position="10"/>
        <end position="25"/>
    </location>
</feature>
<evidence type="ECO:0000259" key="8">
    <source>
        <dbReference type="PROSITE" id="PS51842"/>
    </source>
</evidence>
<dbReference type="Proteomes" id="UP000038040">
    <property type="component" value="Unplaced"/>
</dbReference>
<reference evidence="9 11" key="2">
    <citation type="submission" date="2018-11" db="EMBL/GenBank/DDBJ databases">
        <authorList>
            <consortium name="Pathogen Informatics"/>
        </authorList>
    </citation>
    <scope>NUCLEOTIDE SEQUENCE [LARGE SCALE GENOMIC DNA]</scope>
</reference>
<evidence type="ECO:0000259" key="7">
    <source>
        <dbReference type="PROSITE" id="PS51841"/>
    </source>
</evidence>
<evidence type="ECO:0000313" key="11">
    <source>
        <dbReference type="Proteomes" id="UP000274756"/>
    </source>
</evidence>
<feature type="coiled-coil region" evidence="5">
    <location>
        <begin position="64"/>
        <end position="246"/>
    </location>
</feature>
<name>A0A0N4UFG3_DRAME</name>
<evidence type="ECO:0000313" key="12">
    <source>
        <dbReference type="WBParaSite" id="DME_0000617301-mRNA-1"/>
    </source>
</evidence>
<dbReference type="PANTHER" id="PTHR45721">
    <property type="entry name" value="LAMIN DM0-RELATED"/>
    <property type="match status" value="1"/>
</dbReference>
<evidence type="ECO:0000313" key="9">
    <source>
        <dbReference type="EMBL" id="VDN51097.1"/>
    </source>
</evidence>
<evidence type="ECO:0000256" key="4">
    <source>
        <dbReference type="ARBA" id="ARBA00023242"/>
    </source>
</evidence>
<reference evidence="12" key="1">
    <citation type="submission" date="2017-02" db="UniProtKB">
        <authorList>
            <consortium name="WormBaseParasite"/>
        </authorList>
    </citation>
    <scope>IDENTIFICATION</scope>
</reference>
<evidence type="ECO:0000256" key="6">
    <source>
        <dbReference type="SAM" id="MobiDB-lite"/>
    </source>
</evidence>
<dbReference type="PROSITE" id="PS51841">
    <property type="entry name" value="LTD"/>
    <property type="match status" value="1"/>
</dbReference>
<protein>
    <submittedName>
        <fullName evidence="12">LTD domain-containing protein</fullName>
    </submittedName>
</protein>
<dbReference type="SUPFAM" id="SSF64593">
    <property type="entry name" value="Intermediate filament protein, coiled coil region"/>
    <property type="match status" value="2"/>
</dbReference>
<dbReference type="Pfam" id="PF00932">
    <property type="entry name" value="LTD"/>
    <property type="match status" value="1"/>
</dbReference>
<dbReference type="InterPro" id="IPR039008">
    <property type="entry name" value="IF_rod_dom"/>
</dbReference>
<keyword evidence="2" id="KW-0403">Intermediate filament</keyword>
<dbReference type="Pfam" id="PF00038">
    <property type="entry name" value="Filament"/>
    <property type="match status" value="1"/>
</dbReference>
<dbReference type="Proteomes" id="UP000274756">
    <property type="component" value="Unassembled WGS sequence"/>
</dbReference>
<evidence type="ECO:0000313" key="10">
    <source>
        <dbReference type="Proteomes" id="UP000038040"/>
    </source>
</evidence>
<feature type="region of interest" description="Disordered" evidence="6">
    <location>
        <begin position="1"/>
        <end position="26"/>
    </location>
</feature>
<dbReference type="InterPro" id="IPR001322">
    <property type="entry name" value="Lamin_tail_dom"/>
</dbReference>
<evidence type="ECO:0000256" key="1">
    <source>
        <dbReference type="ARBA" id="ARBA00004123"/>
    </source>
</evidence>